<dbReference type="RefSeq" id="WP_200465928.1">
    <property type="nucleotide sequence ID" value="NZ_JAENRR010000040.1"/>
</dbReference>
<organism evidence="4 5">
    <name type="scientific">Carboxylicivirga marina</name>
    <dbReference type="NCBI Taxonomy" id="2800988"/>
    <lineage>
        <taxon>Bacteria</taxon>
        <taxon>Pseudomonadati</taxon>
        <taxon>Bacteroidota</taxon>
        <taxon>Bacteroidia</taxon>
        <taxon>Marinilabiliales</taxon>
        <taxon>Marinilabiliaceae</taxon>
        <taxon>Carboxylicivirga</taxon>
    </lineage>
</organism>
<evidence type="ECO:0000256" key="1">
    <source>
        <dbReference type="SAM" id="SignalP"/>
    </source>
</evidence>
<evidence type="ECO:0000313" key="4">
    <source>
        <dbReference type="EMBL" id="MBK3518701.1"/>
    </source>
</evidence>
<gene>
    <name evidence="4" type="ORF">JIV24_15245</name>
</gene>
<dbReference type="Proteomes" id="UP000605676">
    <property type="component" value="Unassembled WGS sequence"/>
</dbReference>
<dbReference type="PROSITE" id="PS51257">
    <property type="entry name" value="PROKAR_LIPOPROTEIN"/>
    <property type="match status" value="1"/>
</dbReference>
<reference evidence="4 5" key="1">
    <citation type="submission" date="2021-01" db="EMBL/GenBank/DDBJ databases">
        <title>Carboxyliciviraga sp.nov., isolated from coastal sediments.</title>
        <authorList>
            <person name="Lu D."/>
            <person name="Zhang T."/>
        </authorList>
    </citation>
    <scope>NUCLEOTIDE SEQUENCE [LARGE SCALE GENOMIC DNA]</scope>
    <source>
        <strain evidence="4 5">N1Y132</strain>
    </source>
</reference>
<evidence type="ECO:0000259" key="3">
    <source>
        <dbReference type="Pfam" id="PF14302"/>
    </source>
</evidence>
<comment type="caution">
    <text evidence="4">The sequence shown here is derived from an EMBL/GenBank/DDBJ whole genome shotgun (WGS) entry which is preliminary data.</text>
</comment>
<protein>
    <submittedName>
        <fullName evidence="4">DUF4377 domain-containing protein</fullName>
    </submittedName>
</protein>
<proteinExistence type="predicted"/>
<dbReference type="InterPro" id="IPR025485">
    <property type="entry name" value="DUF4377"/>
</dbReference>
<accession>A0ABS1HM49</accession>
<sequence length="229" mass="26205">MKYIASLALFSLILAACSFKAKQKSSNKEKEQISTFFIAPYKVDCMGIAPMKCLLVRKSDTEQWENFYSSIKGFDFIPGNQYQLKVRIIRKENAPADASSFNYELIEIISKETYAPHSRSLFDIWGVVDVKGDNPLHSDCEQTLEINMTENIIMGKGGCNNFRGKIELISGTNQIKFTKVLSSRRTCANQTLEDKYLQALNSVDAYFRFNQHLYLISEDEVIIKCKRMD</sequence>
<dbReference type="Pfam" id="PF03724">
    <property type="entry name" value="META"/>
    <property type="match status" value="1"/>
</dbReference>
<evidence type="ECO:0000259" key="2">
    <source>
        <dbReference type="Pfam" id="PF03724"/>
    </source>
</evidence>
<dbReference type="InterPro" id="IPR005184">
    <property type="entry name" value="DUF306_Meta_HslJ"/>
</dbReference>
<name>A0ABS1HM49_9BACT</name>
<keyword evidence="1" id="KW-0732">Signal</keyword>
<feature type="domain" description="DUF306" evidence="2">
    <location>
        <begin position="124"/>
        <end position="220"/>
    </location>
</feature>
<dbReference type="Gene3D" id="2.40.128.270">
    <property type="match status" value="1"/>
</dbReference>
<keyword evidence="5" id="KW-1185">Reference proteome</keyword>
<feature type="domain" description="DUF4377" evidence="3">
    <location>
        <begin position="38"/>
        <end position="111"/>
    </location>
</feature>
<evidence type="ECO:0000313" key="5">
    <source>
        <dbReference type="Proteomes" id="UP000605676"/>
    </source>
</evidence>
<dbReference type="InterPro" id="IPR038670">
    <property type="entry name" value="HslJ-like_sf"/>
</dbReference>
<dbReference type="Pfam" id="PF14302">
    <property type="entry name" value="DUF4377"/>
    <property type="match status" value="1"/>
</dbReference>
<feature type="signal peptide" evidence="1">
    <location>
        <begin position="1"/>
        <end position="21"/>
    </location>
</feature>
<feature type="chain" id="PRO_5047328941" evidence="1">
    <location>
        <begin position="22"/>
        <end position="229"/>
    </location>
</feature>
<dbReference type="EMBL" id="JAENRR010000040">
    <property type="protein sequence ID" value="MBK3518701.1"/>
    <property type="molecule type" value="Genomic_DNA"/>
</dbReference>